<evidence type="ECO:0000313" key="1">
    <source>
        <dbReference type="EMBL" id="VVB13090.1"/>
    </source>
</evidence>
<dbReference type="OrthoDB" id="1744543at2759"/>
<dbReference type="EMBL" id="CABITT030000008">
    <property type="protein sequence ID" value="VVB13090.1"/>
    <property type="molecule type" value="Genomic_DNA"/>
</dbReference>
<evidence type="ECO:0000313" key="2">
    <source>
        <dbReference type="Proteomes" id="UP000489600"/>
    </source>
</evidence>
<dbReference type="Proteomes" id="UP000489600">
    <property type="component" value="Unassembled WGS sequence"/>
</dbReference>
<protein>
    <submittedName>
        <fullName evidence="1">Uncharacterized protein</fullName>
    </submittedName>
</protein>
<organism evidence="1 2">
    <name type="scientific">Arabis nemorensis</name>
    <dbReference type="NCBI Taxonomy" id="586526"/>
    <lineage>
        <taxon>Eukaryota</taxon>
        <taxon>Viridiplantae</taxon>
        <taxon>Streptophyta</taxon>
        <taxon>Embryophyta</taxon>
        <taxon>Tracheophyta</taxon>
        <taxon>Spermatophyta</taxon>
        <taxon>Magnoliopsida</taxon>
        <taxon>eudicotyledons</taxon>
        <taxon>Gunneridae</taxon>
        <taxon>Pentapetalae</taxon>
        <taxon>rosids</taxon>
        <taxon>malvids</taxon>
        <taxon>Brassicales</taxon>
        <taxon>Brassicaceae</taxon>
        <taxon>Arabideae</taxon>
        <taxon>Arabis</taxon>
    </lineage>
</organism>
<comment type="caution">
    <text evidence="1">The sequence shown here is derived from an EMBL/GenBank/DDBJ whole genome shotgun (WGS) entry which is preliminary data.</text>
</comment>
<reference evidence="1" key="1">
    <citation type="submission" date="2019-07" db="EMBL/GenBank/DDBJ databases">
        <authorList>
            <person name="Dittberner H."/>
        </authorList>
    </citation>
    <scope>NUCLEOTIDE SEQUENCE [LARGE SCALE GENOMIC DNA]</scope>
</reference>
<sequence>MSERASLSFPVMPVPSFRHGCSSSSVLRLWTHLALCYSDSSSSSLFLLSVGMRFGMMFETEDSEKRRYREFGQQEMKRLKVDLDRRIHDQKFAREIMNIPDGDWTKYSDKFEKPYSLGASSSSSSAAKVPFVCLFLQYFML</sequence>
<accession>A0A565CH84</accession>
<gene>
    <name evidence="1" type="ORF">ANE_LOCUS23534</name>
</gene>
<name>A0A565CH84_9BRAS</name>
<dbReference type="AlphaFoldDB" id="A0A565CH84"/>
<keyword evidence="2" id="KW-1185">Reference proteome</keyword>
<proteinExistence type="predicted"/>